<accession>A0A7J7JHP8</accession>
<keyword evidence="23" id="KW-1185">Reference proteome</keyword>
<evidence type="ECO:0000259" key="21">
    <source>
        <dbReference type="PROSITE" id="PS50059"/>
    </source>
</evidence>
<keyword evidence="15" id="KW-0206">Cytoskeleton</keyword>
<dbReference type="AlphaFoldDB" id="A0A7J7JHP8"/>
<evidence type="ECO:0000256" key="20">
    <source>
        <dbReference type="SAM" id="MobiDB-lite"/>
    </source>
</evidence>
<evidence type="ECO:0000256" key="7">
    <source>
        <dbReference type="ARBA" id="ARBA00022490"/>
    </source>
</evidence>
<sequence length="405" mass="45126">MEDSVPATDPNVVPDELLQGAVDVSKSQDGGVQKVILKEGTGEESPGIGDQVVVHYVGTLANGSKFDSSRDRNDKFKFKLGQGQVIKAWDDGVASMKKGEVARLICRSDYGYGKTGSPPKIPADATLVFEVELFEWKVEVKGVYDGRVFDERTVSFTVSDAVEEKLPDGFDVAIKKFKKGESSKLTLSPQYGLSAEAMKEHNIPEDATIQYEVKLVDLEKAKESWEMEPDEKLSQSELAKSKGTNLFKKGELAKAVKKYLIVIKWLDDDENFSEEQKAARISLRLAAHLNCALCYIKQEKWPEAKMQCNEALSFDEQSEKALFRRGQAYMGTKDWVEARSDFQAVLNIDSSNKTAKNQLIIAEHKVKQERERERKLYASMFTKMTAGAGDSKPTQNSDPLPDTAV</sequence>
<dbReference type="Gene3D" id="3.10.50.40">
    <property type="match status" value="2"/>
</dbReference>
<keyword evidence="10" id="KW-0677">Repeat</keyword>
<evidence type="ECO:0000256" key="16">
    <source>
        <dbReference type="ARBA" id="ARBA00023235"/>
    </source>
</evidence>
<organism evidence="22 23">
    <name type="scientific">Bugula neritina</name>
    <name type="common">Brown bryozoan</name>
    <name type="synonym">Sertularia neritina</name>
    <dbReference type="NCBI Taxonomy" id="10212"/>
    <lineage>
        <taxon>Eukaryota</taxon>
        <taxon>Metazoa</taxon>
        <taxon>Spiralia</taxon>
        <taxon>Lophotrochozoa</taxon>
        <taxon>Bryozoa</taxon>
        <taxon>Gymnolaemata</taxon>
        <taxon>Cheilostomatida</taxon>
        <taxon>Flustrina</taxon>
        <taxon>Buguloidea</taxon>
        <taxon>Bugulidae</taxon>
        <taxon>Bugula</taxon>
    </lineage>
</organism>
<dbReference type="InterPro" id="IPR050754">
    <property type="entry name" value="FKBP4/5/8-like"/>
</dbReference>
<keyword evidence="17" id="KW-0539">Nucleus</keyword>
<dbReference type="GO" id="GO:0005634">
    <property type="term" value="C:nucleus"/>
    <property type="evidence" value="ECO:0007669"/>
    <property type="project" value="UniProtKB-SubCell"/>
</dbReference>
<evidence type="ECO:0000256" key="14">
    <source>
        <dbReference type="ARBA" id="ARBA00023128"/>
    </source>
</evidence>
<evidence type="ECO:0000256" key="6">
    <source>
        <dbReference type="ARBA" id="ARBA00022481"/>
    </source>
</evidence>
<dbReference type="GO" id="GO:0005739">
    <property type="term" value="C:mitochondrion"/>
    <property type="evidence" value="ECO:0007669"/>
    <property type="project" value="UniProtKB-SubCell"/>
</dbReference>
<evidence type="ECO:0000256" key="9">
    <source>
        <dbReference type="ARBA" id="ARBA00022701"/>
    </source>
</evidence>
<dbReference type="FunFam" id="3.10.50.40:FF:000013">
    <property type="entry name" value="Peptidylprolyl isomerase"/>
    <property type="match status" value="1"/>
</dbReference>
<dbReference type="Pfam" id="PF07719">
    <property type="entry name" value="TPR_2"/>
    <property type="match status" value="1"/>
</dbReference>
<evidence type="ECO:0000256" key="10">
    <source>
        <dbReference type="ARBA" id="ARBA00022737"/>
    </source>
</evidence>
<evidence type="ECO:0000256" key="4">
    <source>
        <dbReference type="ARBA" id="ARBA00004245"/>
    </source>
</evidence>
<dbReference type="PROSITE" id="PS50059">
    <property type="entry name" value="FKBP_PPIASE"/>
    <property type="match status" value="2"/>
</dbReference>
<protein>
    <recommendedName>
        <fullName evidence="18">peptidylprolyl isomerase</fullName>
        <ecNumber evidence="18">5.2.1.8</ecNumber>
    </recommendedName>
</protein>
<dbReference type="GO" id="GO:0003755">
    <property type="term" value="F:peptidyl-prolyl cis-trans isomerase activity"/>
    <property type="evidence" value="ECO:0007669"/>
    <property type="project" value="UniProtKB-KW"/>
</dbReference>
<keyword evidence="6" id="KW-0488">Methylation</keyword>
<dbReference type="GO" id="GO:0005829">
    <property type="term" value="C:cytosol"/>
    <property type="evidence" value="ECO:0007669"/>
    <property type="project" value="UniProtKB-SubCell"/>
</dbReference>
<evidence type="ECO:0000256" key="2">
    <source>
        <dbReference type="ARBA" id="ARBA00004123"/>
    </source>
</evidence>
<dbReference type="Pfam" id="PF00254">
    <property type="entry name" value="FKBP_C"/>
    <property type="match status" value="2"/>
</dbReference>
<keyword evidence="16 18" id="KW-0413">Isomerase</keyword>
<dbReference type="PROSITE" id="PS50005">
    <property type="entry name" value="TPR"/>
    <property type="match status" value="1"/>
</dbReference>
<dbReference type="SUPFAM" id="SSF54534">
    <property type="entry name" value="FKBP-like"/>
    <property type="match status" value="2"/>
</dbReference>
<feature type="repeat" description="TPR" evidence="19">
    <location>
        <begin position="319"/>
        <end position="352"/>
    </location>
</feature>
<dbReference type="SMART" id="SM00028">
    <property type="entry name" value="TPR"/>
    <property type="match status" value="3"/>
</dbReference>
<dbReference type="EMBL" id="VXIV02002412">
    <property type="protein sequence ID" value="KAF6025872.1"/>
    <property type="molecule type" value="Genomic_DNA"/>
</dbReference>
<name>A0A7J7JHP8_BUGNE</name>
<keyword evidence="13 18" id="KW-0697">Rotamase</keyword>
<evidence type="ECO:0000256" key="8">
    <source>
        <dbReference type="ARBA" id="ARBA00022553"/>
    </source>
</evidence>
<evidence type="ECO:0000256" key="19">
    <source>
        <dbReference type="PROSITE-ProRule" id="PRU00339"/>
    </source>
</evidence>
<dbReference type="InterPro" id="IPR013105">
    <property type="entry name" value="TPR_2"/>
</dbReference>
<dbReference type="SUPFAM" id="SSF48452">
    <property type="entry name" value="TPR-like"/>
    <property type="match status" value="1"/>
</dbReference>
<dbReference type="EC" id="5.2.1.8" evidence="18"/>
<dbReference type="FunFam" id="1.25.40.10:FF:000008">
    <property type="entry name" value="Peptidylprolyl isomerase"/>
    <property type="match status" value="1"/>
</dbReference>
<evidence type="ECO:0000256" key="11">
    <source>
        <dbReference type="ARBA" id="ARBA00022803"/>
    </source>
</evidence>
<keyword evidence="14" id="KW-0496">Mitochondrion</keyword>
<dbReference type="PANTHER" id="PTHR46512">
    <property type="entry name" value="PEPTIDYLPROLYL ISOMERASE"/>
    <property type="match status" value="1"/>
</dbReference>
<feature type="domain" description="PPIase FKBP-type" evidence="21">
    <location>
        <begin position="49"/>
        <end position="137"/>
    </location>
</feature>
<dbReference type="Proteomes" id="UP000593567">
    <property type="component" value="Unassembled WGS sequence"/>
</dbReference>
<evidence type="ECO:0000313" key="22">
    <source>
        <dbReference type="EMBL" id="KAF6025872.1"/>
    </source>
</evidence>
<evidence type="ECO:0000256" key="13">
    <source>
        <dbReference type="ARBA" id="ARBA00023110"/>
    </source>
</evidence>
<evidence type="ECO:0000256" key="18">
    <source>
        <dbReference type="PROSITE-ProRule" id="PRU00277"/>
    </source>
</evidence>
<feature type="domain" description="PPIase FKBP-type" evidence="21">
    <location>
        <begin position="143"/>
        <end position="219"/>
    </location>
</feature>
<dbReference type="PANTHER" id="PTHR46512:SF9">
    <property type="entry name" value="PEPTIDYLPROLYL ISOMERASE"/>
    <property type="match status" value="1"/>
</dbReference>
<comment type="catalytic activity">
    <reaction evidence="1 18">
        <text>[protein]-peptidylproline (omega=180) = [protein]-peptidylproline (omega=0)</text>
        <dbReference type="Rhea" id="RHEA:16237"/>
        <dbReference type="Rhea" id="RHEA-COMP:10747"/>
        <dbReference type="Rhea" id="RHEA-COMP:10748"/>
        <dbReference type="ChEBI" id="CHEBI:83833"/>
        <dbReference type="ChEBI" id="CHEBI:83834"/>
        <dbReference type="EC" id="5.2.1.8"/>
    </reaction>
</comment>
<dbReference type="FunFam" id="3.10.50.40:FF:000025">
    <property type="entry name" value="Peptidylprolyl isomerase"/>
    <property type="match status" value="1"/>
</dbReference>
<keyword evidence="7" id="KW-0963">Cytoplasm</keyword>
<evidence type="ECO:0000313" key="23">
    <source>
        <dbReference type="Proteomes" id="UP000593567"/>
    </source>
</evidence>
<evidence type="ECO:0000256" key="1">
    <source>
        <dbReference type="ARBA" id="ARBA00000971"/>
    </source>
</evidence>
<comment type="caution">
    <text evidence="22">The sequence shown here is derived from an EMBL/GenBank/DDBJ whole genome shotgun (WGS) entry which is preliminary data.</text>
</comment>
<evidence type="ECO:0000256" key="12">
    <source>
        <dbReference type="ARBA" id="ARBA00022990"/>
    </source>
</evidence>
<proteinExistence type="predicted"/>
<keyword evidence="9" id="KW-0493">Microtubule</keyword>
<keyword evidence="12" id="KW-0007">Acetylation</keyword>
<dbReference type="OrthoDB" id="433738at2759"/>
<feature type="region of interest" description="Disordered" evidence="20">
    <location>
        <begin position="384"/>
        <end position="405"/>
    </location>
</feature>
<gene>
    <name evidence="22" type="ORF">EB796_015819</name>
</gene>
<dbReference type="Gene3D" id="1.25.40.10">
    <property type="entry name" value="Tetratricopeptide repeat domain"/>
    <property type="match status" value="1"/>
</dbReference>
<comment type="subcellular location">
    <subcellularLocation>
        <location evidence="4">Cytoplasm</location>
        <location evidence="4">Cytoskeleton</location>
    </subcellularLocation>
    <subcellularLocation>
        <location evidence="5">Cytoplasm</location>
        <location evidence="5">Cytosol</location>
    </subcellularLocation>
    <subcellularLocation>
        <location evidence="3">Mitochondrion</location>
    </subcellularLocation>
    <subcellularLocation>
        <location evidence="2">Nucleus</location>
    </subcellularLocation>
</comment>
<keyword evidence="8" id="KW-0597">Phosphoprotein</keyword>
<evidence type="ECO:0000256" key="3">
    <source>
        <dbReference type="ARBA" id="ARBA00004173"/>
    </source>
</evidence>
<evidence type="ECO:0000256" key="17">
    <source>
        <dbReference type="ARBA" id="ARBA00023242"/>
    </source>
</evidence>
<dbReference type="InterPro" id="IPR046357">
    <property type="entry name" value="PPIase_dom_sf"/>
</dbReference>
<keyword evidence="11 19" id="KW-0802">TPR repeat</keyword>
<dbReference type="InterPro" id="IPR011990">
    <property type="entry name" value="TPR-like_helical_dom_sf"/>
</dbReference>
<dbReference type="GO" id="GO:0005874">
    <property type="term" value="C:microtubule"/>
    <property type="evidence" value="ECO:0007669"/>
    <property type="project" value="UniProtKB-KW"/>
</dbReference>
<evidence type="ECO:0000256" key="15">
    <source>
        <dbReference type="ARBA" id="ARBA00023212"/>
    </source>
</evidence>
<dbReference type="InterPro" id="IPR019734">
    <property type="entry name" value="TPR_rpt"/>
</dbReference>
<reference evidence="22" key="1">
    <citation type="submission" date="2020-06" db="EMBL/GenBank/DDBJ databases">
        <title>Draft genome of Bugula neritina, a colonial animal packing powerful symbionts and potential medicines.</title>
        <authorList>
            <person name="Rayko M."/>
        </authorList>
    </citation>
    <scope>NUCLEOTIDE SEQUENCE [LARGE SCALE GENOMIC DNA]</scope>
    <source>
        <strain evidence="22">Kwan_BN1</strain>
    </source>
</reference>
<dbReference type="InterPro" id="IPR001179">
    <property type="entry name" value="PPIase_FKBP_dom"/>
</dbReference>
<evidence type="ECO:0000256" key="5">
    <source>
        <dbReference type="ARBA" id="ARBA00004514"/>
    </source>
</evidence>